<dbReference type="EMBL" id="JAVRJZ010000017">
    <property type="protein sequence ID" value="KAK2709086.1"/>
    <property type="molecule type" value="Genomic_DNA"/>
</dbReference>
<comment type="caution">
    <text evidence="2">The sequence shown here is derived from an EMBL/GenBank/DDBJ whole genome shotgun (WGS) entry which is preliminary data.</text>
</comment>
<protein>
    <submittedName>
        <fullName evidence="2">Uncharacterized protein</fullName>
    </submittedName>
</protein>
<dbReference type="Proteomes" id="UP001187531">
    <property type="component" value="Unassembled WGS sequence"/>
</dbReference>
<evidence type="ECO:0000313" key="3">
    <source>
        <dbReference type="Proteomes" id="UP001187531"/>
    </source>
</evidence>
<keyword evidence="3" id="KW-1185">Reference proteome</keyword>
<name>A0AA88HK66_ARTSF</name>
<feature type="region of interest" description="Disordered" evidence="1">
    <location>
        <begin position="1"/>
        <end position="27"/>
    </location>
</feature>
<reference evidence="2" key="1">
    <citation type="submission" date="2023-07" db="EMBL/GenBank/DDBJ databases">
        <title>Chromosome-level genome assembly of Artemia franciscana.</title>
        <authorList>
            <person name="Jo E."/>
        </authorList>
    </citation>
    <scope>NUCLEOTIDE SEQUENCE</scope>
    <source>
        <tissue evidence="2">Whole body</tissue>
    </source>
</reference>
<proteinExistence type="predicted"/>
<organism evidence="2 3">
    <name type="scientific">Artemia franciscana</name>
    <name type="common">Brine shrimp</name>
    <name type="synonym">Artemia sanfranciscana</name>
    <dbReference type="NCBI Taxonomy" id="6661"/>
    <lineage>
        <taxon>Eukaryota</taxon>
        <taxon>Metazoa</taxon>
        <taxon>Ecdysozoa</taxon>
        <taxon>Arthropoda</taxon>
        <taxon>Crustacea</taxon>
        <taxon>Branchiopoda</taxon>
        <taxon>Anostraca</taxon>
        <taxon>Artemiidae</taxon>
        <taxon>Artemia</taxon>
    </lineage>
</organism>
<evidence type="ECO:0000313" key="2">
    <source>
        <dbReference type="EMBL" id="KAK2709086.1"/>
    </source>
</evidence>
<sequence length="105" mass="11521">MSMEGKQEPVDEKAQTPVAANSSAQEEEEWNKKIQWINEGGGVCCIPLRLISKIDLGGAKGFAVLSYRAWRATVNWFADLATCARSLTRLVNDISELGPNVVHGF</sequence>
<accession>A0AA88HK66</accession>
<gene>
    <name evidence="2" type="ORF">QYM36_012937</name>
</gene>
<evidence type="ECO:0000256" key="1">
    <source>
        <dbReference type="SAM" id="MobiDB-lite"/>
    </source>
</evidence>
<feature type="compositionally biased region" description="Basic and acidic residues" evidence="1">
    <location>
        <begin position="1"/>
        <end position="14"/>
    </location>
</feature>
<dbReference type="AlphaFoldDB" id="A0AA88HK66"/>